<evidence type="ECO:0000313" key="3">
    <source>
        <dbReference type="EMBL" id="MFC4725586.1"/>
    </source>
</evidence>
<protein>
    <submittedName>
        <fullName evidence="3">PhzF family phenazine biosynthesis protein</fullName>
    </submittedName>
</protein>
<evidence type="ECO:0000256" key="1">
    <source>
        <dbReference type="ARBA" id="ARBA00008270"/>
    </source>
</evidence>
<dbReference type="PANTHER" id="PTHR13774:SF17">
    <property type="entry name" value="PHENAZINE BIOSYNTHESIS-LIKE DOMAIN-CONTAINING PROTEIN"/>
    <property type="match status" value="1"/>
</dbReference>
<dbReference type="RefSeq" id="WP_371393323.1">
    <property type="nucleotide sequence ID" value="NZ_CP163421.1"/>
</dbReference>
<gene>
    <name evidence="3" type="ORF">ACFPB0_09820</name>
</gene>
<evidence type="ECO:0000313" key="4">
    <source>
        <dbReference type="Proteomes" id="UP001596024"/>
    </source>
</evidence>
<proteinExistence type="inferred from homology"/>
<dbReference type="InterPro" id="IPR003719">
    <property type="entry name" value="Phenazine_PhzF-like"/>
</dbReference>
<dbReference type="PANTHER" id="PTHR13774">
    <property type="entry name" value="PHENAZINE BIOSYNTHESIS PROTEIN"/>
    <property type="match status" value="1"/>
</dbReference>
<dbReference type="PIRSF" id="PIRSF016184">
    <property type="entry name" value="PhzC_PhzF"/>
    <property type="match status" value="1"/>
</dbReference>
<name>A0ABV9NCE6_9PROT</name>
<dbReference type="Pfam" id="PF02567">
    <property type="entry name" value="PhzC-PhzF"/>
    <property type="match status" value="1"/>
</dbReference>
<keyword evidence="4" id="KW-1185">Reference proteome</keyword>
<reference evidence="4" key="1">
    <citation type="journal article" date="2019" name="Int. J. Syst. Evol. Microbiol.">
        <title>The Global Catalogue of Microorganisms (GCM) 10K type strain sequencing project: providing services to taxonomists for standard genome sequencing and annotation.</title>
        <authorList>
            <consortium name="The Broad Institute Genomics Platform"/>
            <consortium name="The Broad Institute Genome Sequencing Center for Infectious Disease"/>
            <person name="Wu L."/>
            <person name="Ma J."/>
        </authorList>
    </citation>
    <scope>NUCLEOTIDE SEQUENCE [LARGE SCALE GENOMIC DNA]</scope>
    <source>
        <strain evidence="4">CCUG 62981</strain>
    </source>
</reference>
<dbReference type="EMBL" id="JBHSGQ010000004">
    <property type="protein sequence ID" value="MFC4725586.1"/>
    <property type="molecule type" value="Genomic_DNA"/>
</dbReference>
<comment type="caution">
    <text evidence="3">The sequence shown here is derived from an EMBL/GenBank/DDBJ whole genome shotgun (WGS) entry which is preliminary data.</text>
</comment>
<dbReference type="Proteomes" id="UP001596024">
    <property type="component" value="Unassembled WGS sequence"/>
</dbReference>
<keyword evidence="2" id="KW-0413">Isomerase</keyword>
<organism evidence="3 4">
    <name type="scientific">Glycocaulis abyssi</name>
    <dbReference type="NCBI Taxonomy" id="1433403"/>
    <lineage>
        <taxon>Bacteria</taxon>
        <taxon>Pseudomonadati</taxon>
        <taxon>Pseudomonadota</taxon>
        <taxon>Alphaproteobacteria</taxon>
        <taxon>Maricaulales</taxon>
        <taxon>Maricaulaceae</taxon>
        <taxon>Glycocaulis</taxon>
    </lineage>
</organism>
<comment type="similarity">
    <text evidence="1">Belongs to the PhzF family.</text>
</comment>
<dbReference type="Gene3D" id="3.10.310.10">
    <property type="entry name" value="Diaminopimelate Epimerase, Chain A, domain 1"/>
    <property type="match status" value="2"/>
</dbReference>
<sequence>MTSLPFAELHAFADGDAPHTGNPAAVVLLETPLDDLMLAGIARSNNLSETAYLVPVGGERDLWSLRWFTPGHEVDLCGHATLASAVWLFEERRVQGDTARFDTLSGRLEVSRAGDGLFVMDFPAVAWQPAGPAPGIAEAMGAGAPLEAHDLSRIHGNRYMMLVYESEAVIAGLKPDLRVLEESGINVLATAPGQSADFVSRFFCPAAGISEDPVTGSAHCTLAPYWAGKLDKTRMTARQIGPRPGALEVETREGGRVALYGTARPFIQGQIRL</sequence>
<dbReference type="SUPFAM" id="SSF54506">
    <property type="entry name" value="Diaminopimelate epimerase-like"/>
    <property type="match status" value="1"/>
</dbReference>
<evidence type="ECO:0000256" key="2">
    <source>
        <dbReference type="ARBA" id="ARBA00023235"/>
    </source>
</evidence>
<accession>A0ABV9NCE6</accession>
<dbReference type="NCBIfam" id="TIGR00654">
    <property type="entry name" value="PhzF_family"/>
    <property type="match status" value="1"/>
</dbReference>